<feature type="transmembrane region" description="Helical" evidence="1">
    <location>
        <begin position="178"/>
        <end position="197"/>
    </location>
</feature>
<dbReference type="EMBL" id="JABXBU010001863">
    <property type="protein sequence ID" value="KAF8782088.1"/>
    <property type="molecule type" value="Genomic_DNA"/>
</dbReference>
<feature type="transmembrane region" description="Helical" evidence="1">
    <location>
        <begin position="395"/>
        <end position="417"/>
    </location>
</feature>
<dbReference type="InterPro" id="IPR052728">
    <property type="entry name" value="O2_lipid_transport_reg"/>
</dbReference>
<dbReference type="Proteomes" id="UP000807504">
    <property type="component" value="Unassembled WGS sequence"/>
</dbReference>
<feature type="transmembrane region" description="Helical" evidence="1">
    <location>
        <begin position="501"/>
        <end position="521"/>
    </location>
</feature>
<organism evidence="3 4">
    <name type="scientific">Argiope bruennichi</name>
    <name type="common">Wasp spider</name>
    <name type="synonym">Aranea bruennichi</name>
    <dbReference type="NCBI Taxonomy" id="94029"/>
    <lineage>
        <taxon>Eukaryota</taxon>
        <taxon>Metazoa</taxon>
        <taxon>Ecdysozoa</taxon>
        <taxon>Arthropoda</taxon>
        <taxon>Chelicerata</taxon>
        <taxon>Arachnida</taxon>
        <taxon>Araneae</taxon>
        <taxon>Araneomorphae</taxon>
        <taxon>Entelegynae</taxon>
        <taxon>Araneoidea</taxon>
        <taxon>Araneidae</taxon>
        <taxon>Argiope</taxon>
    </lineage>
</organism>
<feature type="transmembrane region" description="Helical" evidence="1">
    <location>
        <begin position="578"/>
        <end position="597"/>
    </location>
</feature>
<feature type="transmembrane region" description="Helical" evidence="1">
    <location>
        <begin position="424"/>
        <end position="444"/>
    </location>
</feature>
<keyword evidence="1" id="KW-1133">Transmembrane helix</keyword>
<proteinExistence type="predicted"/>
<feature type="transmembrane region" description="Helical" evidence="1">
    <location>
        <begin position="246"/>
        <end position="265"/>
    </location>
</feature>
<evidence type="ECO:0000259" key="2">
    <source>
        <dbReference type="SMART" id="SM00703"/>
    </source>
</evidence>
<reference evidence="3" key="2">
    <citation type="submission" date="2020-06" db="EMBL/GenBank/DDBJ databases">
        <authorList>
            <person name="Sheffer M."/>
        </authorList>
    </citation>
    <scope>NUCLEOTIDE SEQUENCE</scope>
</reference>
<dbReference type="SMART" id="SM00703">
    <property type="entry name" value="NRF"/>
    <property type="match status" value="1"/>
</dbReference>
<feature type="transmembrane region" description="Helical" evidence="1">
    <location>
        <begin position="333"/>
        <end position="353"/>
    </location>
</feature>
<accession>A0A8T0EZL9</accession>
<name>A0A8T0EZL9_ARGBR</name>
<feature type="transmembrane region" description="Helical" evidence="1">
    <location>
        <begin position="547"/>
        <end position="566"/>
    </location>
</feature>
<feature type="domain" description="Nose resistant-to-fluoxetine protein N-terminal" evidence="2">
    <location>
        <begin position="16"/>
        <end position="167"/>
    </location>
</feature>
<dbReference type="Pfam" id="PF01757">
    <property type="entry name" value="Acyl_transf_3"/>
    <property type="match status" value="1"/>
</dbReference>
<dbReference type="AlphaFoldDB" id="A0A8T0EZL9"/>
<reference evidence="3" key="1">
    <citation type="journal article" date="2020" name="bioRxiv">
        <title>Chromosome-level reference genome of the European wasp spider Argiope bruennichi: a resource for studies on range expansion and evolutionary adaptation.</title>
        <authorList>
            <person name="Sheffer M.M."/>
            <person name="Hoppe A."/>
            <person name="Krehenwinkel H."/>
            <person name="Uhl G."/>
            <person name="Kuss A.W."/>
            <person name="Jensen L."/>
            <person name="Jensen C."/>
            <person name="Gillespie R.G."/>
            <person name="Hoff K.J."/>
            <person name="Prost S."/>
        </authorList>
    </citation>
    <scope>NUCLEOTIDE SEQUENCE</scope>
</reference>
<keyword evidence="1" id="KW-0812">Transmembrane</keyword>
<dbReference type="PANTHER" id="PTHR11161:SF0">
    <property type="entry name" value="O-ACYLTRANSFERASE LIKE PROTEIN"/>
    <property type="match status" value="1"/>
</dbReference>
<feature type="transmembrane region" description="Helical" evidence="1">
    <location>
        <begin position="609"/>
        <end position="633"/>
    </location>
</feature>
<evidence type="ECO:0000256" key="1">
    <source>
        <dbReference type="SAM" id="Phobius"/>
    </source>
</evidence>
<dbReference type="InterPro" id="IPR002656">
    <property type="entry name" value="Acyl_transf_3_dom"/>
</dbReference>
<dbReference type="PANTHER" id="PTHR11161">
    <property type="entry name" value="O-ACYLTRANSFERASE"/>
    <property type="match status" value="1"/>
</dbReference>
<dbReference type="InterPro" id="IPR006621">
    <property type="entry name" value="Nose-resist-to-fluoxetine_N"/>
</dbReference>
<sequence>MPYFMDSVTAEEFVISPACKHSLFKWIADLRAMKPHALRMADASAKMINGILTGTLSNFGSYDQCVETVIPNSKARGQYCTIEAWPPLPPKPRFYALNQRLEAFRRFENDTGMMGEFTKYLHLFYMFPFRVGICVPSTCSRNDIYNVSMMVTKKFFPANVTVPRCEVKEVTVIENYQIPFFCVIAILTTLVICGTTTDILLNYTNKDPKPEPETRAYSIQCVLCFSVISNWKVLMDLKSGSDTLGVLHGVRFFSMCWIIFGHTYYHLNFNVLKYLQITIELTSQFAFNTITNASLLVDNFFFISGLLFIYIGFDIVEKTGKIPNPFYFAIHRVWRFLPIQMFFVGCSTLLPLLGDGPMWHENIDPIVEGCRKDWWVNFLFINNLYRTTSKGCLSYSWYLAADFQVYVLCIPLVILIMKKPVIGMWINFVVMVASVIGVGIQNYIRDLPPTNLFIHGDVEQRHQLMMETYYPPLHHLGPHCLGIFVGYYLRKKRTPRNLHLGWHITAWMLTIAFLMSSLYGVHPWNNHLPGTGKVATVLYASLSRMSWTMGLAWITIACSTGCGGFLNSILSWKPLIPLSRLTFMVYMIHPLIQHVFYSTLREGIQARNALAIFIYLGFVVSSYVIGTVICMLLEAPFVRIGKVVFDIEEAIRKKQLTIRELLFGKTESRNDRQLNGAKPGHLKAVPNGIPNSDLNSLNSNFSFSNGRIKAIEDMMNKRNDFICRL</sequence>
<feature type="transmembrane region" description="Helical" evidence="1">
    <location>
        <begin position="285"/>
        <end position="313"/>
    </location>
</feature>
<comment type="caution">
    <text evidence="3">The sequence shown here is derived from an EMBL/GenBank/DDBJ whole genome shotgun (WGS) entry which is preliminary data.</text>
</comment>
<keyword evidence="1" id="KW-0472">Membrane</keyword>
<gene>
    <name evidence="3" type="ORF">HNY73_012418</name>
</gene>
<dbReference type="Pfam" id="PF20146">
    <property type="entry name" value="NRF"/>
    <property type="match status" value="1"/>
</dbReference>
<dbReference type="GO" id="GO:0016747">
    <property type="term" value="F:acyltransferase activity, transferring groups other than amino-acyl groups"/>
    <property type="evidence" value="ECO:0007669"/>
    <property type="project" value="InterPro"/>
</dbReference>
<protein>
    <submittedName>
        <fullName evidence="3">Nose resistant to fluoxetine protein 6 like protein</fullName>
    </submittedName>
</protein>
<keyword evidence="4" id="KW-1185">Reference proteome</keyword>
<evidence type="ECO:0000313" key="4">
    <source>
        <dbReference type="Proteomes" id="UP000807504"/>
    </source>
</evidence>
<evidence type="ECO:0000313" key="3">
    <source>
        <dbReference type="EMBL" id="KAF8782088.1"/>
    </source>
</evidence>